<proteinExistence type="predicted"/>
<dbReference type="InterPro" id="IPR032675">
    <property type="entry name" value="LRR_dom_sf"/>
</dbReference>
<reference evidence="1" key="1">
    <citation type="submission" date="2021-02" db="EMBL/GenBank/DDBJ databases">
        <authorList>
            <person name="Dougan E. K."/>
            <person name="Rhodes N."/>
            <person name="Thang M."/>
            <person name="Chan C."/>
        </authorList>
    </citation>
    <scope>NUCLEOTIDE SEQUENCE</scope>
</reference>
<organism evidence="1 2">
    <name type="scientific">Symbiodinium natans</name>
    <dbReference type="NCBI Taxonomy" id="878477"/>
    <lineage>
        <taxon>Eukaryota</taxon>
        <taxon>Sar</taxon>
        <taxon>Alveolata</taxon>
        <taxon>Dinophyceae</taxon>
        <taxon>Suessiales</taxon>
        <taxon>Symbiodiniaceae</taxon>
        <taxon>Symbiodinium</taxon>
    </lineage>
</organism>
<sequence length="317" mass="35432">MTSEEVLQAIRLQWEVVLQGKASMTRHGYVRREHVAELSIWGRGLDALDKADEYQSAVTSIHFHYILIDTLCGEIARLLKFKGLSSITFIQNQILDPRALEPFRRMSRLTDVVIKENPVCTNRANLRVSHLQLAWPALQSHRYERAENGDRLEFGHFEVGIIRWLPHLRKINDQDVTDLERADACNLQAALHLVVRKCVLVGARGNGLAKHQLKKLSVLVVVGGGAGVVEGAEFGPVLPSPEPRVASAEVLFTNGDAFAWFLMLHHACTVDERISAVHEHFREVVRDAISEVWCDLAETSSAAPPMPLPSTGFTIDE</sequence>
<evidence type="ECO:0000313" key="2">
    <source>
        <dbReference type="Proteomes" id="UP000604046"/>
    </source>
</evidence>
<accession>A0A812PLN9</accession>
<dbReference type="Proteomes" id="UP000604046">
    <property type="component" value="Unassembled WGS sequence"/>
</dbReference>
<gene>
    <name evidence="1" type="primary">OLA1</name>
    <name evidence="1" type="ORF">SNAT2548_LOCUS18282</name>
</gene>
<dbReference type="Gene3D" id="3.80.10.10">
    <property type="entry name" value="Ribonuclease Inhibitor"/>
    <property type="match status" value="1"/>
</dbReference>
<evidence type="ECO:0000313" key="1">
    <source>
        <dbReference type="EMBL" id="CAE7348182.1"/>
    </source>
</evidence>
<protein>
    <submittedName>
        <fullName evidence="1">OLA1 protein</fullName>
    </submittedName>
</protein>
<keyword evidence="2" id="KW-1185">Reference proteome</keyword>
<comment type="caution">
    <text evidence="1">The sequence shown here is derived from an EMBL/GenBank/DDBJ whole genome shotgun (WGS) entry which is preliminary data.</text>
</comment>
<dbReference type="EMBL" id="CAJNDS010002140">
    <property type="protein sequence ID" value="CAE7348182.1"/>
    <property type="molecule type" value="Genomic_DNA"/>
</dbReference>
<dbReference type="AlphaFoldDB" id="A0A812PLN9"/>
<name>A0A812PLN9_9DINO</name>